<keyword evidence="2" id="KW-0489">Methyltransferase</keyword>
<dbReference type="CDD" id="cd02440">
    <property type="entry name" value="AdoMet_MTases"/>
    <property type="match status" value="1"/>
</dbReference>
<gene>
    <name evidence="2" type="ORF">FKZ59_09175</name>
</gene>
<evidence type="ECO:0000259" key="1">
    <source>
        <dbReference type="Pfam" id="PF01170"/>
    </source>
</evidence>
<dbReference type="InterPro" id="IPR000241">
    <property type="entry name" value="RlmKL-like_Mtase"/>
</dbReference>
<organism evidence="2 3">
    <name type="scientific">Ureibacillus terrenus</name>
    <dbReference type="NCBI Taxonomy" id="118246"/>
    <lineage>
        <taxon>Bacteria</taxon>
        <taxon>Bacillati</taxon>
        <taxon>Bacillota</taxon>
        <taxon>Bacilli</taxon>
        <taxon>Bacillales</taxon>
        <taxon>Caryophanaceae</taxon>
        <taxon>Ureibacillus</taxon>
    </lineage>
</organism>
<feature type="domain" description="Ribosomal RNA large subunit methyltransferase K/L-like methyltransferase" evidence="1">
    <location>
        <begin position="155"/>
        <end position="255"/>
    </location>
</feature>
<reference evidence="2 3" key="1">
    <citation type="submission" date="2019-06" db="EMBL/GenBank/DDBJ databases">
        <title>Genome sequence of Ureibacillus terrenus.</title>
        <authorList>
            <person name="Maclea K.S."/>
            <person name="Simoes M."/>
        </authorList>
    </citation>
    <scope>NUCLEOTIDE SEQUENCE [LARGE SCALE GENOMIC DNA]</scope>
    <source>
        <strain evidence="2 3">ATCC BAA-384</strain>
    </source>
</reference>
<dbReference type="AlphaFoldDB" id="A0A540V1R4"/>
<dbReference type="Proteomes" id="UP000315753">
    <property type="component" value="Unassembled WGS sequence"/>
</dbReference>
<dbReference type="PANTHER" id="PTHR14911:SF13">
    <property type="entry name" value="TRNA (GUANINE(6)-N2)-METHYLTRANSFERASE THUMP3"/>
    <property type="match status" value="1"/>
</dbReference>
<keyword evidence="3" id="KW-1185">Reference proteome</keyword>
<dbReference type="OrthoDB" id="9791556at2"/>
<protein>
    <submittedName>
        <fullName evidence="2">RNA methyltransferase</fullName>
    </submittedName>
</protein>
<evidence type="ECO:0000313" key="2">
    <source>
        <dbReference type="EMBL" id="TQE90667.1"/>
    </source>
</evidence>
<dbReference type="Pfam" id="PF01170">
    <property type="entry name" value="UPF0020"/>
    <property type="match status" value="1"/>
</dbReference>
<dbReference type="Gene3D" id="3.40.50.150">
    <property type="entry name" value="Vaccinia Virus protein VP39"/>
    <property type="match status" value="1"/>
</dbReference>
<name>A0A540V1R4_9BACL</name>
<dbReference type="GO" id="GO:0016423">
    <property type="term" value="F:tRNA (guanine) methyltransferase activity"/>
    <property type="evidence" value="ECO:0007669"/>
    <property type="project" value="TreeGrafter"/>
</dbReference>
<dbReference type="GO" id="GO:0030488">
    <property type="term" value="P:tRNA methylation"/>
    <property type="evidence" value="ECO:0007669"/>
    <property type="project" value="TreeGrafter"/>
</dbReference>
<sequence length="314" mass="35962">MIKQPKYIYTYIQHPDEFELSRMEMRSFFGFDTKENYIISDRRVDPSRSPFMEDRLEVYFEADSLEDLEQSLKTWQLNDATFKVVCLNKMDIGNTKKIHHPERRKIEKQIGLSINGEPDLNNPDILLGLLCINDRWYLGKTVKAESIWRKHLQKPNNFSTALSTRVARAIVNIAIPEPEGVRAIDPCCGIGTVLIEALSMNVNIVGRDISPLVCVAARENIAHFGYETTVTKGSIADVTEHFDVAIVDLPYNICTHVSLEEEFEIIRHARRIADRVLFVSVKPIEDLIHKAGFVMKDRSVAKKANFVRLILLCE</sequence>
<dbReference type="PANTHER" id="PTHR14911">
    <property type="entry name" value="THUMP DOMAIN-CONTAINING"/>
    <property type="match status" value="1"/>
</dbReference>
<evidence type="ECO:0000313" key="3">
    <source>
        <dbReference type="Proteomes" id="UP000315753"/>
    </source>
</evidence>
<proteinExistence type="predicted"/>
<dbReference type="EMBL" id="VIGD01000010">
    <property type="protein sequence ID" value="TQE90667.1"/>
    <property type="molecule type" value="Genomic_DNA"/>
</dbReference>
<comment type="caution">
    <text evidence="2">The sequence shown here is derived from an EMBL/GenBank/DDBJ whole genome shotgun (WGS) entry which is preliminary data.</text>
</comment>
<accession>A0A540V1R4</accession>
<dbReference type="SUPFAM" id="SSF53335">
    <property type="entry name" value="S-adenosyl-L-methionine-dependent methyltransferases"/>
    <property type="match status" value="1"/>
</dbReference>
<keyword evidence="2" id="KW-0808">Transferase</keyword>
<dbReference type="InterPro" id="IPR029063">
    <property type="entry name" value="SAM-dependent_MTases_sf"/>
</dbReference>